<proteinExistence type="predicted"/>
<keyword evidence="4" id="KW-1185">Reference proteome</keyword>
<gene>
    <name evidence="3" type="ORF">HJG44_05400</name>
</gene>
<dbReference type="Proteomes" id="UP000564885">
    <property type="component" value="Unassembled WGS sequence"/>
</dbReference>
<protein>
    <submittedName>
        <fullName evidence="3">Uncharacterized protein</fullName>
    </submittedName>
</protein>
<feature type="compositionally biased region" description="Basic and acidic residues" evidence="1">
    <location>
        <begin position="52"/>
        <end position="67"/>
    </location>
</feature>
<comment type="caution">
    <text evidence="3">The sequence shown here is derived from an EMBL/GenBank/DDBJ whole genome shotgun (WGS) entry which is preliminary data.</text>
</comment>
<feature type="chain" id="PRO_5032567010" evidence="2">
    <location>
        <begin position="22"/>
        <end position="77"/>
    </location>
</feature>
<evidence type="ECO:0000256" key="2">
    <source>
        <dbReference type="SAM" id="SignalP"/>
    </source>
</evidence>
<evidence type="ECO:0000313" key="3">
    <source>
        <dbReference type="EMBL" id="NNM71834.1"/>
    </source>
</evidence>
<sequence length="77" mass="8163">MRLLMLAGVIGLALPAPGAMAQTSPPRAAKPASSAAEAQPAPTPGDVNAAARRAEEERHKRWNERMRRATRSLCDGC</sequence>
<feature type="region of interest" description="Disordered" evidence="1">
    <location>
        <begin position="17"/>
        <end position="77"/>
    </location>
</feature>
<reference evidence="3 4" key="1">
    <citation type="submission" date="2020-04" db="EMBL/GenBank/DDBJ databases">
        <title>Enterovirga sp. isolate from soil.</title>
        <authorList>
            <person name="Chea S."/>
            <person name="Kim D.-U."/>
        </authorList>
    </citation>
    <scope>NUCLEOTIDE SEQUENCE [LARGE SCALE GENOMIC DNA]</scope>
    <source>
        <strain evidence="3 4">DB1703</strain>
    </source>
</reference>
<organism evidence="3 4">
    <name type="scientific">Enterovirga aerilata</name>
    <dbReference type="NCBI Taxonomy" id="2730920"/>
    <lineage>
        <taxon>Bacteria</taxon>
        <taxon>Pseudomonadati</taxon>
        <taxon>Pseudomonadota</taxon>
        <taxon>Alphaproteobacteria</taxon>
        <taxon>Hyphomicrobiales</taxon>
        <taxon>Methylobacteriaceae</taxon>
        <taxon>Enterovirga</taxon>
    </lineage>
</organism>
<accession>A0A849I2I1</accession>
<evidence type="ECO:0000256" key="1">
    <source>
        <dbReference type="SAM" id="MobiDB-lite"/>
    </source>
</evidence>
<feature type="compositionally biased region" description="Low complexity" evidence="1">
    <location>
        <begin position="24"/>
        <end position="40"/>
    </location>
</feature>
<keyword evidence="2" id="KW-0732">Signal</keyword>
<name>A0A849I2I1_9HYPH</name>
<dbReference type="EMBL" id="JABEPP010000002">
    <property type="protein sequence ID" value="NNM71834.1"/>
    <property type="molecule type" value="Genomic_DNA"/>
</dbReference>
<feature type="signal peptide" evidence="2">
    <location>
        <begin position="1"/>
        <end position="21"/>
    </location>
</feature>
<evidence type="ECO:0000313" key="4">
    <source>
        <dbReference type="Proteomes" id="UP000564885"/>
    </source>
</evidence>
<dbReference type="RefSeq" id="WP_171217367.1">
    <property type="nucleotide sequence ID" value="NZ_JABEPP010000002.1"/>
</dbReference>
<dbReference type="AlphaFoldDB" id="A0A849I2I1"/>